<evidence type="ECO:0000313" key="1">
    <source>
        <dbReference type="EMBL" id="CDW41441.1"/>
    </source>
</evidence>
<accession>A0A0K2UUT7</accession>
<reference evidence="1" key="1">
    <citation type="submission" date="2014-05" db="EMBL/GenBank/DDBJ databases">
        <authorList>
            <person name="Chronopoulou M."/>
        </authorList>
    </citation>
    <scope>NUCLEOTIDE SEQUENCE</scope>
    <source>
        <tissue evidence="1">Whole organism</tissue>
    </source>
</reference>
<dbReference type="AlphaFoldDB" id="A0A0K2UUT7"/>
<protein>
    <submittedName>
        <fullName evidence="1">Uncharacterized protein</fullName>
    </submittedName>
</protein>
<proteinExistence type="predicted"/>
<sequence length="27" mass="3044">MSALNLLTLQLSLQPLMNKIILFLSDI</sequence>
<dbReference type="EMBL" id="HACA01024080">
    <property type="protein sequence ID" value="CDW41441.1"/>
    <property type="molecule type" value="Transcribed_RNA"/>
</dbReference>
<name>A0A0K2UUT7_LEPSM</name>
<organism evidence="1">
    <name type="scientific">Lepeophtheirus salmonis</name>
    <name type="common">Salmon louse</name>
    <name type="synonym">Caligus salmonis</name>
    <dbReference type="NCBI Taxonomy" id="72036"/>
    <lineage>
        <taxon>Eukaryota</taxon>
        <taxon>Metazoa</taxon>
        <taxon>Ecdysozoa</taxon>
        <taxon>Arthropoda</taxon>
        <taxon>Crustacea</taxon>
        <taxon>Multicrustacea</taxon>
        <taxon>Hexanauplia</taxon>
        <taxon>Copepoda</taxon>
        <taxon>Siphonostomatoida</taxon>
        <taxon>Caligidae</taxon>
        <taxon>Lepeophtheirus</taxon>
    </lineage>
</organism>